<keyword evidence="4" id="KW-1185">Reference proteome</keyword>
<dbReference type="OMA" id="MLIFREF"/>
<dbReference type="AlphaFoldDB" id="A0A2P6R5A6"/>
<feature type="compositionally biased region" description="Basic and acidic residues" evidence="2">
    <location>
        <begin position="37"/>
        <end position="47"/>
    </location>
</feature>
<feature type="region of interest" description="Disordered" evidence="2">
    <location>
        <begin position="158"/>
        <end position="242"/>
    </location>
</feature>
<keyword evidence="3" id="KW-0689">Ribosomal protein</keyword>
<dbReference type="Gramene" id="PRQ41615">
    <property type="protein sequence ID" value="PRQ41615"/>
    <property type="gene ID" value="RchiOBHm_Chr3g0448731"/>
</dbReference>
<accession>A0A2P6R5A6</accession>
<gene>
    <name evidence="3" type="ORF">RchiOBHm_Chr3g0448731</name>
</gene>
<feature type="region of interest" description="Disordered" evidence="2">
    <location>
        <begin position="27"/>
        <end position="56"/>
    </location>
</feature>
<evidence type="ECO:0000256" key="1">
    <source>
        <dbReference type="SAM" id="Coils"/>
    </source>
</evidence>
<sequence>MIAQFSDSVVFRFFSTLFVEEEISPMRNSGFSSTVPERAESEIRKSYEEDDDDDDDSEFFDVGDIEISEPNFVFKFEYQTWEILKTPEKADVIGDYVAFQAQKNTSSSCFIEESENGSAQKSNCGSIEATDVDEGKSAQGFTEGFDQLVREVQVHEEKGADQGFGDGAFEEEEVEKKSVIEEDSVSDDEEGSESQEEVDVNNEEMSHSDEESDSTGDEKLATSHEDELVSEENFVSSESDSDLICSSLDEDEVGALEDIGLHEPDGFDEEDDDIMEQVRELEELCTTDGQNSKGSEPKGEEKLVDDYNGSEDSDTLDVLWEHQELIDQLKMELKTVRATTGLPTIFEESESLDMDDLKPLKIDEKYQHGDRMRVLHKFYKSYRTRMRKLDILSYQKSYAIGVLQSKNPLRPFSSYKSSTPAIKSFLSNWRLCRPKIDCDPIVKFIKDVHSDLELVYVGQLCLSWEFLQWQYEKALELLESAPNQIHSYNEVAEELQHFQVLLQRFIEDEHFQGARVENYVKNRCAMHKLLQVPVIREDKSEEGKKEDAITTDSLVEMLRESIRTIWRFIRADKNANITTACRKRSLDGDCLDPELLVEVQADLRKKERKLKELLRSENRIIKRFQKHEEGGEEEEDSGDHGHHNFFSQVDIRLVSRVLNMSTITQEQLVWCQSKLSEIHFVKRKIHVDPSFLLFPC</sequence>
<evidence type="ECO:0000313" key="3">
    <source>
        <dbReference type="EMBL" id="PRQ41615.1"/>
    </source>
</evidence>
<protein>
    <submittedName>
        <fullName evidence="3">Putative ribosomal protein L34Ae</fullName>
    </submittedName>
</protein>
<keyword evidence="1" id="KW-0175">Coiled coil</keyword>
<dbReference type="Proteomes" id="UP000238479">
    <property type="component" value="Chromosome 3"/>
</dbReference>
<evidence type="ECO:0000313" key="4">
    <source>
        <dbReference type="Proteomes" id="UP000238479"/>
    </source>
</evidence>
<dbReference type="OrthoDB" id="772197at2759"/>
<proteinExistence type="predicted"/>
<feature type="compositionally biased region" description="Acidic residues" evidence="2">
    <location>
        <begin position="181"/>
        <end position="202"/>
    </location>
</feature>
<dbReference type="PANTHER" id="PTHR46741">
    <property type="entry name" value="OS09G0413600 PROTEIN"/>
    <property type="match status" value="1"/>
</dbReference>
<feature type="coiled-coil region" evidence="1">
    <location>
        <begin position="596"/>
        <end position="623"/>
    </location>
</feature>
<name>A0A2P6R5A6_ROSCH</name>
<dbReference type="EMBL" id="PDCK01000041">
    <property type="protein sequence ID" value="PRQ41615.1"/>
    <property type="molecule type" value="Genomic_DNA"/>
</dbReference>
<dbReference type="GO" id="GO:0005840">
    <property type="term" value="C:ribosome"/>
    <property type="evidence" value="ECO:0007669"/>
    <property type="project" value="UniProtKB-KW"/>
</dbReference>
<dbReference type="STRING" id="74649.A0A2P6R5A6"/>
<feature type="compositionally biased region" description="Basic and acidic residues" evidence="2">
    <location>
        <begin position="216"/>
        <end position="227"/>
    </location>
</feature>
<organism evidence="3 4">
    <name type="scientific">Rosa chinensis</name>
    <name type="common">China rose</name>
    <dbReference type="NCBI Taxonomy" id="74649"/>
    <lineage>
        <taxon>Eukaryota</taxon>
        <taxon>Viridiplantae</taxon>
        <taxon>Streptophyta</taxon>
        <taxon>Embryophyta</taxon>
        <taxon>Tracheophyta</taxon>
        <taxon>Spermatophyta</taxon>
        <taxon>Magnoliopsida</taxon>
        <taxon>eudicotyledons</taxon>
        <taxon>Gunneridae</taxon>
        <taxon>Pentapetalae</taxon>
        <taxon>rosids</taxon>
        <taxon>fabids</taxon>
        <taxon>Rosales</taxon>
        <taxon>Rosaceae</taxon>
        <taxon>Rosoideae</taxon>
        <taxon>Rosoideae incertae sedis</taxon>
        <taxon>Rosa</taxon>
    </lineage>
</organism>
<dbReference type="PANTHER" id="PTHR46741:SF2">
    <property type="entry name" value="RIBOSOMAL PROTEIN L34AE"/>
    <property type="match status" value="1"/>
</dbReference>
<dbReference type="Pfam" id="PF07891">
    <property type="entry name" value="DUF1666"/>
    <property type="match status" value="1"/>
</dbReference>
<comment type="caution">
    <text evidence="3">The sequence shown here is derived from an EMBL/GenBank/DDBJ whole genome shotgun (WGS) entry which is preliminary data.</text>
</comment>
<keyword evidence="3" id="KW-0687">Ribonucleoprotein</keyword>
<reference evidence="3 4" key="1">
    <citation type="journal article" date="2018" name="Nat. Genet.">
        <title>The Rosa genome provides new insights in the design of modern roses.</title>
        <authorList>
            <person name="Bendahmane M."/>
        </authorList>
    </citation>
    <scope>NUCLEOTIDE SEQUENCE [LARGE SCALE GENOMIC DNA]</scope>
    <source>
        <strain evidence="4">cv. Old Blush</strain>
    </source>
</reference>
<dbReference type="InterPro" id="IPR012870">
    <property type="entry name" value="DUF1666"/>
</dbReference>
<evidence type="ECO:0000256" key="2">
    <source>
        <dbReference type="SAM" id="MobiDB-lite"/>
    </source>
</evidence>